<accession>A0A852VML9</accession>
<dbReference type="AlphaFoldDB" id="A0A852VML9"/>
<evidence type="ECO:0000313" key="1">
    <source>
        <dbReference type="EMBL" id="NYF90816.1"/>
    </source>
</evidence>
<organism evidence="1 2">
    <name type="scientific">Tunturiibacter lichenicola</name>
    <dbReference type="NCBI Taxonomy" id="2051959"/>
    <lineage>
        <taxon>Bacteria</taxon>
        <taxon>Pseudomonadati</taxon>
        <taxon>Acidobacteriota</taxon>
        <taxon>Terriglobia</taxon>
        <taxon>Terriglobales</taxon>
        <taxon>Acidobacteriaceae</taxon>
        <taxon>Tunturiibacter</taxon>
    </lineage>
</organism>
<proteinExistence type="predicted"/>
<dbReference type="EMBL" id="JACCCU010000002">
    <property type="protein sequence ID" value="NYF90816.1"/>
    <property type="molecule type" value="Genomic_DNA"/>
</dbReference>
<comment type="caution">
    <text evidence="1">The sequence shown here is derived from an EMBL/GenBank/DDBJ whole genome shotgun (WGS) entry which is preliminary data.</text>
</comment>
<protein>
    <submittedName>
        <fullName evidence="1">Uncharacterized protein</fullName>
    </submittedName>
</protein>
<reference evidence="1 2" key="1">
    <citation type="submission" date="2020-07" db="EMBL/GenBank/DDBJ databases">
        <title>Genomic Encyclopedia of Type Strains, Phase IV (KMG-V): Genome sequencing to study the core and pangenomes of soil and plant-associated prokaryotes.</title>
        <authorList>
            <person name="Whitman W."/>
        </authorList>
    </citation>
    <scope>NUCLEOTIDE SEQUENCE [LARGE SCALE GENOMIC DNA]</scope>
    <source>
        <strain evidence="1 2">M8UP22</strain>
    </source>
</reference>
<dbReference type="Proteomes" id="UP000564385">
    <property type="component" value="Unassembled WGS sequence"/>
</dbReference>
<evidence type="ECO:0000313" key="2">
    <source>
        <dbReference type="Proteomes" id="UP000564385"/>
    </source>
</evidence>
<name>A0A852VML9_9BACT</name>
<gene>
    <name evidence="1" type="ORF">HDF08_002918</name>
</gene>
<sequence length="278" mass="31910">MQIYDGKNHAGGRYERFFRDLILDFLNGEATHWGLLAWKRIPELNLPSEAECEAASAAFFIRLRAFVDGFLQTGIDSNRIETPSSRRVRASVDEAPIMTVSADEAPVVIFDEIQASWLRNQPMPLLNGDGTMAIGVNQPRWKNQDPILYARDMATHYFQELLASPLSTRIGKCTNPTCKRYFLRKRQRKTAIKRGSYCGSCKLVGGAERTRASRERLKQEMLRAAAKAWREWGTRARRTDRAVWVAKHVNNTFGKSCFIHPKWVNQNREAIERYCDPE</sequence>